<organism evidence="3 4">
    <name type="scientific">Fusarium torreyae</name>
    <dbReference type="NCBI Taxonomy" id="1237075"/>
    <lineage>
        <taxon>Eukaryota</taxon>
        <taxon>Fungi</taxon>
        <taxon>Dikarya</taxon>
        <taxon>Ascomycota</taxon>
        <taxon>Pezizomycotina</taxon>
        <taxon>Sordariomycetes</taxon>
        <taxon>Hypocreomycetidae</taxon>
        <taxon>Hypocreales</taxon>
        <taxon>Nectriaceae</taxon>
        <taxon>Fusarium</taxon>
    </lineage>
</organism>
<comment type="similarity">
    <text evidence="1">Belongs to the methyltransferase superfamily. LaeA methyltransferase family.</text>
</comment>
<dbReference type="SUPFAM" id="SSF53335">
    <property type="entry name" value="S-adenosyl-L-methionine-dependent methyltransferases"/>
    <property type="match status" value="1"/>
</dbReference>
<gene>
    <name evidence="3" type="ORF">NW762_008280</name>
</gene>
<evidence type="ECO:0000313" key="4">
    <source>
        <dbReference type="Proteomes" id="UP001152049"/>
    </source>
</evidence>
<protein>
    <recommendedName>
        <fullName evidence="5">TAM domain methyltransferase</fullName>
    </recommendedName>
</protein>
<comment type="caution">
    <text evidence="3">The sequence shown here is derived from an EMBL/GenBank/DDBJ whole genome shotgun (WGS) entry which is preliminary data.</text>
</comment>
<accession>A0A9W8VFS8</accession>
<dbReference type="PANTHER" id="PTHR43591">
    <property type="entry name" value="METHYLTRANSFERASE"/>
    <property type="match status" value="1"/>
</dbReference>
<evidence type="ECO:0000256" key="1">
    <source>
        <dbReference type="ARBA" id="ARBA00038158"/>
    </source>
</evidence>
<proteinExistence type="inferred from homology"/>
<dbReference type="GO" id="GO:0008168">
    <property type="term" value="F:methyltransferase activity"/>
    <property type="evidence" value="ECO:0007669"/>
    <property type="project" value="TreeGrafter"/>
</dbReference>
<dbReference type="Proteomes" id="UP001152049">
    <property type="component" value="Unassembled WGS sequence"/>
</dbReference>
<dbReference type="OrthoDB" id="2013972at2759"/>
<name>A0A9W8VFS8_9HYPO</name>
<evidence type="ECO:0008006" key="5">
    <source>
        <dbReference type="Google" id="ProtNLM"/>
    </source>
</evidence>
<dbReference type="CDD" id="cd02440">
    <property type="entry name" value="AdoMet_MTases"/>
    <property type="match status" value="1"/>
</dbReference>
<dbReference type="AlphaFoldDB" id="A0A9W8VFS8"/>
<dbReference type="InterPro" id="IPR029063">
    <property type="entry name" value="SAM-dependent_MTases_sf"/>
</dbReference>
<evidence type="ECO:0000256" key="2">
    <source>
        <dbReference type="SAM" id="MobiDB-lite"/>
    </source>
</evidence>
<keyword evidence="4" id="KW-1185">Reference proteome</keyword>
<feature type="region of interest" description="Disordered" evidence="2">
    <location>
        <begin position="1"/>
        <end position="30"/>
    </location>
</feature>
<dbReference type="Gene3D" id="3.40.50.150">
    <property type="entry name" value="Vaccinia Virus protein VP39"/>
    <property type="match status" value="1"/>
</dbReference>
<sequence>MANPPASAPVASTQQPTEALPPMVASGQIDQPLEAVAPQELEHEIDTDGDSALSSGRASSTASVTSSILEYRKFKGRSYLSECHESDYPIPLDERTLENFDIMHHFLTLLLDDKLYLAPVKDNVQKVLDVGTGTGIWTIDYADQHPNTAVIGTDLSAVQPEWIPPNLKFEIDDCTKPWTWDENTFDFVHMRYLFGAIRNWTALFKEAYNAVKPGGWVESCESEPMTHSDDGTITNDGSTALGGTWDNMFIESGKITGASLSVLTEDLQMKAMKDAGFMDIQEAFYKVPFGSWPKDPKMAEIGQYAKLSLESDLVGYSQLIWHEVLKWPADEYQVFLMQVRKDLKNKKLHPYFKVRFVWGRKPEEGETK</sequence>
<reference evidence="3" key="1">
    <citation type="submission" date="2022-09" db="EMBL/GenBank/DDBJ databases">
        <title>Fusarium specimens isolated from Avocado Roots.</title>
        <authorList>
            <person name="Stajich J."/>
            <person name="Roper C."/>
            <person name="Heimlech-Rivalta G."/>
        </authorList>
    </citation>
    <scope>NUCLEOTIDE SEQUENCE</scope>
    <source>
        <strain evidence="3">CF00136</strain>
    </source>
</reference>
<dbReference type="Pfam" id="PF13489">
    <property type="entry name" value="Methyltransf_23"/>
    <property type="match status" value="1"/>
</dbReference>
<dbReference type="PANTHER" id="PTHR43591:SF10">
    <property type="entry name" value="ABC TRANSMEMBRANE TYPE-1 DOMAIN-CONTAINING PROTEIN-RELATED"/>
    <property type="match status" value="1"/>
</dbReference>
<evidence type="ECO:0000313" key="3">
    <source>
        <dbReference type="EMBL" id="KAJ4258139.1"/>
    </source>
</evidence>
<dbReference type="EMBL" id="JAOQAZ010000016">
    <property type="protein sequence ID" value="KAJ4258139.1"/>
    <property type="molecule type" value="Genomic_DNA"/>
</dbReference>